<dbReference type="SMART" id="SM00100">
    <property type="entry name" value="cNMP"/>
    <property type="match status" value="1"/>
</dbReference>
<evidence type="ECO:0000256" key="6">
    <source>
        <dbReference type="ARBA" id="ARBA00022826"/>
    </source>
</evidence>
<evidence type="ECO:0000256" key="8">
    <source>
        <dbReference type="ARBA" id="ARBA00022958"/>
    </source>
</evidence>
<keyword evidence="5 14" id="KW-0812">Transmembrane</keyword>
<feature type="repeat" description="ANK" evidence="13">
    <location>
        <begin position="657"/>
        <end position="689"/>
    </location>
</feature>
<feature type="transmembrane region" description="Helical" evidence="14">
    <location>
        <begin position="202"/>
        <end position="227"/>
    </location>
</feature>
<gene>
    <name evidence="17" type="ORF">M5K25_001979</name>
</gene>
<dbReference type="GO" id="GO:0034702">
    <property type="term" value="C:monoatomic ion channel complex"/>
    <property type="evidence" value="ECO:0007669"/>
    <property type="project" value="UniProtKB-KW"/>
</dbReference>
<evidence type="ECO:0000256" key="7">
    <source>
        <dbReference type="ARBA" id="ARBA00022882"/>
    </source>
</evidence>
<dbReference type="Gene3D" id="2.60.120.10">
    <property type="entry name" value="Jelly Rolls"/>
    <property type="match status" value="1"/>
</dbReference>
<dbReference type="PROSITE" id="PS50042">
    <property type="entry name" value="CNMP_BINDING_3"/>
    <property type="match status" value="1"/>
</dbReference>
<comment type="caution">
    <text evidence="17">The sequence shown here is derived from an EMBL/GenBank/DDBJ whole genome shotgun (WGS) entry which is preliminary data.</text>
</comment>
<evidence type="ECO:0000256" key="1">
    <source>
        <dbReference type="ARBA" id="ARBA00004141"/>
    </source>
</evidence>
<evidence type="ECO:0000313" key="18">
    <source>
        <dbReference type="Proteomes" id="UP001552299"/>
    </source>
</evidence>
<keyword evidence="11 14" id="KW-0472">Membrane</keyword>
<dbReference type="InterPro" id="IPR005821">
    <property type="entry name" value="Ion_trans_dom"/>
</dbReference>
<dbReference type="InterPro" id="IPR014710">
    <property type="entry name" value="RmlC-like_jellyroll"/>
</dbReference>
<dbReference type="SUPFAM" id="SSF48403">
    <property type="entry name" value="Ankyrin repeat"/>
    <property type="match status" value="1"/>
</dbReference>
<dbReference type="Pfam" id="PF12796">
    <property type="entry name" value="Ank_2"/>
    <property type="match status" value="2"/>
</dbReference>
<proteinExistence type="inferred from homology"/>
<evidence type="ECO:0000256" key="10">
    <source>
        <dbReference type="ARBA" id="ARBA00023065"/>
    </source>
</evidence>
<keyword evidence="3 14" id="KW-0813">Transport</keyword>
<dbReference type="Gene3D" id="1.10.287.70">
    <property type="match status" value="1"/>
</dbReference>
<dbReference type="PANTHER" id="PTHR45743">
    <property type="entry name" value="POTASSIUM CHANNEL AKT1"/>
    <property type="match status" value="1"/>
</dbReference>
<dbReference type="PANTHER" id="PTHR45743:SF21">
    <property type="entry name" value="POTASSIUM CHANNEL AKT2_3"/>
    <property type="match status" value="1"/>
</dbReference>
<evidence type="ECO:0000256" key="11">
    <source>
        <dbReference type="ARBA" id="ARBA00023136"/>
    </source>
</evidence>
<dbReference type="Proteomes" id="UP001552299">
    <property type="component" value="Unassembled WGS sequence"/>
</dbReference>
<name>A0ABD0W239_DENTH</name>
<dbReference type="PROSITE" id="PS51490">
    <property type="entry name" value="KHA"/>
    <property type="match status" value="1"/>
</dbReference>
<evidence type="ECO:0000256" key="5">
    <source>
        <dbReference type="ARBA" id="ARBA00022692"/>
    </source>
</evidence>
<evidence type="ECO:0000259" key="15">
    <source>
        <dbReference type="PROSITE" id="PS50042"/>
    </source>
</evidence>
<dbReference type="InterPro" id="IPR018490">
    <property type="entry name" value="cNMP-bd_dom_sf"/>
</dbReference>
<keyword evidence="9 14" id="KW-1133">Transmembrane helix</keyword>
<dbReference type="SMART" id="SM00248">
    <property type="entry name" value="ANK"/>
    <property type="match status" value="4"/>
</dbReference>
<reference evidence="17 18" key="1">
    <citation type="journal article" date="2024" name="Plant Biotechnol. J.">
        <title>Dendrobium thyrsiflorum genome and its molecular insights into genes involved in important horticultural traits.</title>
        <authorList>
            <person name="Chen B."/>
            <person name="Wang J.Y."/>
            <person name="Zheng P.J."/>
            <person name="Li K.L."/>
            <person name="Liang Y.M."/>
            <person name="Chen X.F."/>
            <person name="Zhang C."/>
            <person name="Zhao X."/>
            <person name="He X."/>
            <person name="Zhang G.Q."/>
            <person name="Liu Z.J."/>
            <person name="Xu Q."/>
        </authorList>
    </citation>
    <scope>NUCLEOTIDE SEQUENCE [LARGE SCALE GENOMIC DNA]</scope>
    <source>
        <strain evidence="17">GZMU011</strain>
    </source>
</reference>
<feature type="transmembrane region" description="Helical" evidence="14">
    <location>
        <begin position="136"/>
        <end position="155"/>
    </location>
</feature>
<dbReference type="EMBL" id="JANQDX010000002">
    <property type="protein sequence ID" value="KAL0927771.1"/>
    <property type="molecule type" value="Genomic_DNA"/>
</dbReference>
<dbReference type="InterPro" id="IPR045319">
    <property type="entry name" value="KAT/AKT"/>
</dbReference>
<dbReference type="AlphaFoldDB" id="A0ABD0W239"/>
<keyword evidence="8 14" id="KW-0630">Potassium</keyword>
<keyword evidence="10 14" id="KW-0406">Ion transport</keyword>
<evidence type="ECO:0000256" key="4">
    <source>
        <dbReference type="ARBA" id="ARBA00022538"/>
    </source>
</evidence>
<evidence type="ECO:0000259" key="16">
    <source>
        <dbReference type="PROSITE" id="PS51490"/>
    </source>
</evidence>
<organism evidence="17 18">
    <name type="scientific">Dendrobium thyrsiflorum</name>
    <name type="common">Pinecone-like raceme dendrobium</name>
    <name type="synonym">Orchid</name>
    <dbReference type="NCBI Taxonomy" id="117978"/>
    <lineage>
        <taxon>Eukaryota</taxon>
        <taxon>Viridiplantae</taxon>
        <taxon>Streptophyta</taxon>
        <taxon>Embryophyta</taxon>
        <taxon>Tracheophyta</taxon>
        <taxon>Spermatophyta</taxon>
        <taxon>Magnoliopsida</taxon>
        <taxon>Liliopsida</taxon>
        <taxon>Asparagales</taxon>
        <taxon>Orchidaceae</taxon>
        <taxon>Epidendroideae</taxon>
        <taxon>Malaxideae</taxon>
        <taxon>Dendrobiinae</taxon>
        <taxon>Dendrobium</taxon>
    </lineage>
</organism>
<keyword evidence="7 14" id="KW-0851">Voltage-gated channel</keyword>
<comment type="function">
    <text evidence="14">Potassium channel.</text>
</comment>
<dbReference type="SUPFAM" id="SSF51206">
    <property type="entry name" value="cAMP-binding domain-like"/>
    <property type="match status" value="1"/>
</dbReference>
<feature type="domain" description="Cyclic nucleotide-binding" evidence="15">
    <location>
        <begin position="385"/>
        <end position="504"/>
    </location>
</feature>
<sequence>MEMLSEPSSKEGDEQLKPEYKHKQSSLNLRGLSKLILPPLGVAGYNQSSTGDRCKNIISPLDSKYRCWETFMVIFVANSAWVYPFEVAFMKAVAKGGLCIADTIVDLFFAIDIVLTFFLGYIDSRTQMLVCDPKKIAIRYLSSWFIMDVASTIPFEGLGYLFTGKVKSGVSYSVLGMLRLWRLRKIKQFFTRLEKDIRFSYFWIRCTRLIFVTIFLVHCAACLYYLLADRYPHQGKTWIGAAIPNFREASLWIRYISALYWSITTMTTVGYGDLHAVNMTEMIFNIFYMLFNLGLTAYLIGNMTNLVVEGTRRTMEFRNNIQAASNFVCRNHLPPRLKQQILAYMCLRFKAESLNQQHLLDQLPNSIRKNICEKLFLPTVKDVYLFKGVTREMLLLLVTQMKAEYIPPKEDVIMQSEAPDDVYIIVSGEVEIIHSEEEREQIVGTLTTGEIFGEASALTNRPQSFTFRSKTLCQLLRLKRNTLKEAMKAKQEDSNAIIKNLLKHQIECRNFSFEDLIGENGERAESTIPCNLLTVTATGNSCFLEELLKAGMDPDVGDSRGRTPLHIAAMEGYEDCVLVLLKHGCNINIQDKDGNTALWLAITTKHKGIFNLLYHFACTSNPNAGGELICLAAKRNDLSTIKEILKQGLNIDSINYEGLTALEVALAEKHIDVARFLIMNGANIENVNIHGREAMPKGELEEMVKKREIGYPIRIFEAPEVFKEKMIHGDDGESVKWRERSVICPRASVYRGHPMLRNPTSEAGKLIILPSTMEQLKDIIGEKFGIAARKATITNEEGAEIDSIEVIRDNDRLFIVQD</sequence>
<keyword evidence="18" id="KW-1185">Reference proteome</keyword>
<keyword evidence="12 14" id="KW-0407">Ion channel</keyword>
<feature type="domain" description="KHA" evidence="16">
    <location>
        <begin position="746"/>
        <end position="818"/>
    </location>
</feature>
<dbReference type="Gene3D" id="1.10.287.630">
    <property type="entry name" value="Helix hairpin bin"/>
    <property type="match status" value="1"/>
</dbReference>
<comment type="subcellular location">
    <subcellularLocation>
        <location evidence="1 14">Membrane</location>
        <topology evidence="1 14">Multi-pass membrane protein</topology>
    </subcellularLocation>
</comment>
<dbReference type="InterPro" id="IPR002110">
    <property type="entry name" value="Ankyrin_rpt"/>
</dbReference>
<dbReference type="Pfam" id="PF11834">
    <property type="entry name" value="KHA"/>
    <property type="match status" value="1"/>
</dbReference>
<dbReference type="PROSITE" id="PS50297">
    <property type="entry name" value="ANK_REP_REGION"/>
    <property type="match status" value="2"/>
</dbReference>
<dbReference type="PROSITE" id="PS50088">
    <property type="entry name" value="ANK_REPEAT"/>
    <property type="match status" value="2"/>
</dbReference>
<dbReference type="Pfam" id="PF00027">
    <property type="entry name" value="cNMP_binding"/>
    <property type="match status" value="1"/>
</dbReference>
<comment type="domain">
    <text evidence="14">The segment S4 is probably the voltage-sensor and is characterized by a series of positively charged amino acids. The pore-forming region H5 is enclosed by the transmembrane segments S5 and S6 in the Shaker-type (1P/6TM) and contains the GYGD signature motif which seems to be involved in potassium selectivity.</text>
</comment>
<comment type="subunit">
    <text evidence="14">The potassium channel is composed of a homo- or heterotetrameric complex of pore-forming subunits.</text>
</comment>
<keyword evidence="4 14" id="KW-0633">Potassium transport</keyword>
<feature type="transmembrane region" description="Helical" evidence="14">
    <location>
        <begin position="103"/>
        <end position="124"/>
    </location>
</feature>
<dbReference type="PRINTS" id="PR01463">
    <property type="entry name" value="EAGCHANLFMLY"/>
</dbReference>
<comment type="similarity">
    <text evidence="2 14">Belongs to the potassium channel family. Plant (TC 1.A.1.4) subfamily.</text>
</comment>
<dbReference type="FunFam" id="1.10.287.70:FF:000123">
    <property type="entry name" value="Potassium channel KAT3"/>
    <property type="match status" value="1"/>
</dbReference>
<feature type="transmembrane region" description="Helical" evidence="14">
    <location>
        <begin position="283"/>
        <end position="301"/>
    </location>
</feature>
<dbReference type="FunFam" id="2.60.120.10:FF:000074">
    <property type="entry name" value="Potassium channel KAT2"/>
    <property type="match status" value="1"/>
</dbReference>
<feature type="transmembrane region" description="Helical" evidence="14">
    <location>
        <begin position="252"/>
        <end position="271"/>
    </location>
</feature>
<dbReference type="InterPro" id="IPR036770">
    <property type="entry name" value="Ankyrin_rpt-contain_sf"/>
</dbReference>
<feature type="repeat" description="ANK" evidence="13">
    <location>
        <begin position="560"/>
        <end position="592"/>
    </location>
</feature>
<dbReference type="PRINTS" id="PR01415">
    <property type="entry name" value="ANKYRIN"/>
</dbReference>
<evidence type="ECO:0000256" key="2">
    <source>
        <dbReference type="ARBA" id="ARBA00007929"/>
    </source>
</evidence>
<comment type="domain">
    <text evidence="14">The KHA domain (rich in hydrophobic and acidic residues) present in the C-terminal part is likely to be important for tetramerization.</text>
</comment>
<dbReference type="InterPro" id="IPR000595">
    <property type="entry name" value="cNMP-bd_dom"/>
</dbReference>
<dbReference type="Gene3D" id="1.25.40.20">
    <property type="entry name" value="Ankyrin repeat-containing domain"/>
    <property type="match status" value="1"/>
</dbReference>
<keyword evidence="6 14" id="KW-0631">Potassium channel</keyword>
<evidence type="ECO:0000256" key="9">
    <source>
        <dbReference type="ARBA" id="ARBA00022989"/>
    </source>
</evidence>
<evidence type="ECO:0000256" key="12">
    <source>
        <dbReference type="ARBA" id="ARBA00023303"/>
    </source>
</evidence>
<accession>A0ABD0W239</accession>
<dbReference type="CDD" id="cd00038">
    <property type="entry name" value="CAP_ED"/>
    <property type="match status" value="1"/>
</dbReference>
<protein>
    <recommendedName>
        <fullName evidence="14">Potassium channel</fullName>
    </recommendedName>
</protein>
<feature type="transmembrane region" description="Helical" evidence="14">
    <location>
        <begin position="65"/>
        <end position="83"/>
    </location>
</feature>
<dbReference type="Pfam" id="PF00520">
    <property type="entry name" value="Ion_trans"/>
    <property type="match status" value="1"/>
</dbReference>
<dbReference type="InterPro" id="IPR003938">
    <property type="entry name" value="K_chnl_volt-dep_EAG/ELK/ERG"/>
</dbReference>
<dbReference type="GO" id="GO:0005249">
    <property type="term" value="F:voltage-gated potassium channel activity"/>
    <property type="evidence" value="ECO:0007669"/>
    <property type="project" value="UniProtKB-UniRule"/>
</dbReference>
<evidence type="ECO:0000256" key="14">
    <source>
        <dbReference type="RuleBase" id="RU369015"/>
    </source>
</evidence>
<evidence type="ECO:0000256" key="3">
    <source>
        <dbReference type="ARBA" id="ARBA00022448"/>
    </source>
</evidence>
<keyword evidence="13" id="KW-0040">ANK repeat</keyword>
<dbReference type="InterPro" id="IPR021789">
    <property type="entry name" value="KHA_dom"/>
</dbReference>
<evidence type="ECO:0000256" key="13">
    <source>
        <dbReference type="PROSITE-ProRule" id="PRU00023"/>
    </source>
</evidence>
<evidence type="ECO:0000313" key="17">
    <source>
        <dbReference type="EMBL" id="KAL0927771.1"/>
    </source>
</evidence>
<dbReference type="SUPFAM" id="SSF81324">
    <property type="entry name" value="Voltage-gated potassium channels"/>
    <property type="match status" value="1"/>
</dbReference>